<dbReference type="PROSITE" id="PS50104">
    <property type="entry name" value="TIR"/>
    <property type="match status" value="1"/>
</dbReference>
<evidence type="ECO:0000313" key="3">
    <source>
        <dbReference type="EMBL" id="KAI5312275.1"/>
    </source>
</evidence>
<dbReference type="Gene3D" id="3.40.50.10140">
    <property type="entry name" value="Toll/interleukin-1 receptor homology (TIR) domain"/>
    <property type="match status" value="1"/>
</dbReference>
<feature type="domain" description="TIR" evidence="2">
    <location>
        <begin position="47"/>
        <end position="220"/>
    </location>
</feature>
<dbReference type="Proteomes" id="UP001054821">
    <property type="component" value="Chromosome 8"/>
</dbReference>
<dbReference type="SMART" id="SM00255">
    <property type="entry name" value="TIR"/>
    <property type="match status" value="1"/>
</dbReference>
<dbReference type="PANTHER" id="PTHR32009">
    <property type="entry name" value="TMV RESISTANCE PROTEIN N-LIKE"/>
    <property type="match status" value="1"/>
</dbReference>
<dbReference type="InterPro" id="IPR000157">
    <property type="entry name" value="TIR_dom"/>
</dbReference>
<dbReference type="AlphaFoldDB" id="A0AAD4UT07"/>
<evidence type="ECO:0000313" key="4">
    <source>
        <dbReference type="Proteomes" id="UP001054821"/>
    </source>
</evidence>
<dbReference type="InterPro" id="IPR035897">
    <property type="entry name" value="Toll_tir_struct_dom_sf"/>
</dbReference>
<accession>A0AAD4UT07</accession>
<sequence length="241" mass="28242">MQRSGFTKYFQKGDVVSPRLWVIYVPHLGQFETKCGQIKVLFTTDYYCYDRIRWIDEKSGTCEMKFGFRLVHKQDVEQLNQIRGIKTFKDDPKLERGTPISSGLFNTIQESTLAIVVLSPNYASSSWCLDELTKILQCMKSKSTVLPVFYHVDPSDVRKQTGSFACAFAEHEERFREDRERVKSWRTALTEVANLSGFDSKNECERKLIEKIVEWVWEKAHHRFKLLRFHRVSGNECSLYT</sequence>
<dbReference type="PANTHER" id="PTHR32009:SF139">
    <property type="entry name" value="TOLL-INTERLEUKIN-RESISTANCE (TIR) DOMAIN FAMILY PROTEIN"/>
    <property type="match status" value="1"/>
</dbReference>
<dbReference type="SUPFAM" id="SSF52200">
    <property type="entry name" value="Toll/Interleukin receptor TIR domain"/>
    <property type="match status" value="1"/>
</dbReference>
<dbReference type="GO" id="GO:0007165">
    <property type="term" value="P:signal transduction"/>
    <property type="evidence" value="ECO:0007669"/>
    <property type="project" value="InterPro"/>
</dbReference>
<name>A0AAD4UT07_PRUDU</name>
<evidence type="ECO:0000259" key="2">
    <source>
        <dbReference type="PROSITE" id="PS50104"/>
    </source>
</evidence>
<dbReference type="FunFam" id="3.40.50.10140:FF:000007">
    <property type="entry name" value="Disease resistance protein (TIR-NBS-LRR class)"/>
    <property type="match status" value="1"/>
</dbReference>
<comment type="caution">
    <text evidence="3">The sequence shown here is derived from an EMBL/GenBank/DDBJ whole genome shotgun (WGS) entry which is preliminary data.</text>
</comment>
<gene>
    <name evidence="3" type="ORF">L3X38_041448</name>
</gene>
<reference evidence="3 4" key="1">
    <citation type="journal article" date="2022" name="G3 (Bethesda)">
        <title>Whole-genome sequence and methylome profiling of the almond [Prunus dulcis (Mill.) D.A. Webb] cultivar 'Nonpareil'.</title>
        <authorList>
            <person name="D'Amico-Willman K.M."/>
            <person name="Ouma W.Z."/>
            <person name="Meulia T."/>
            <person name="Sideli G.M."/>
            <person name="Gradziel T.M."/>
            <person name="Fresnedo-Ramirez J."/>
        </authorList>
    </citation>
    <scope>NUCLEOTIDE SEQUENCE [LARGE SCALE GENOMIC DNA]</scope>
    <source>
        <strain evidence="3">Clone GOH B32 T37-40</strain>
    </source>
</reference>
<proteinExistence type="predicted"/>
<organism evidence="3 4">
    <name type="scientific">Prunus dulcis</name>
    <name type="common">Almond</name>
    <name type="synonym">Amygdalus dulcis</name>
    <dbReference type="NCBI Taxonomy" id="3755"/>
    <lineage>
        <taxon>Eukaryota</taxon>
        <taxon>Viridiplantae</taxon>
        <taxon>Streptophyta</taxon>
        <taxon>Embryophyta</taxon>
        <taxon>Tracheophyta</taxon>
        <taxon>Spermatophyta</taxon>
        <taxon>Magnoliopsida</taxon>
        <taxon>eudicotyledons</taxon>
        <taxon>Gunneridae</taxon>
        <taxon>Pentapetalae</taxon>
        <taxon>rosids</taxon>
        <taxon>fabids</taxon>
        <taxon>Rosales</taxon>
        <taxon>Rosaceae</taxon>
        <taxon>Amygdaloideae</taxon>
        <taxon>Amygdaleae</taxon>
        <taxon>Prunus</taxon>
    </lineage>
</organism>
<protein>
    <recommendedName>
        <fullName evidence="2">TIR domain-containing protein</fullName>
    </recommendedName>
</protein>
<dbReference type="EMBL" id="JAJFAZ020000008">
    <property type="protein sequence ID" value="KAI5312275.1"/>
    <property type="molecule type" value="Genomic_DNA"/>
</dbReference>
<dbReference type="Pfam" id="PF01582">
    <property type="entry name" value="TIR"/>
    <property type="match status" value="1"/>
</dbReference>
<keyword evidence="1" id="KW-0520">NAD</keyword>
<keyword evidence="4" id="KW-1185">Reference proteome</keyword>
<evidence type="ECO:0000256" key="1">
    <source>
        <dbReference type="ARBA" id="ARBA00023027"/>
    </source>
</evidence>